<evidence type="ECO:0000256" key="1">
    <source>
        <dbReference type="ARBA" id="ARBA00004141"/>
    </source>
</evidence>
<gene>
    <name evidence="8" type="ORF">MAXJ12_31027</name>
</gene>
<protein>
    <submittedName>
        <fullName evidence="8">TrbL/VirB6 plasmid conjugal transfer protein</fullName>
    </submittedName>
</protein>
<dbReference type="OrthoDB" id="8336673at2"/>
<feature type="transmembrane region" description="Helical" evidence="7">
    <location>
        <begin position="200"/>
        <end position="221"/>
    </location>
</feature>
<feature type="region of interest" description="Disordered" evidence="6">
    <location>
        <begin position="314"/>
        <end position="333"/>
    </location>
</feature>
<evidence type="ECO:0000256" key="3">
    <source>
        <dbReference type="ARBA" id="ARBA00022692"/>
    </source>
</evidence>
<dbReference type="InterPro" id="IPR007688">
    <property type="entry name" value="Conjugal_tfr_TrbL/VirB6"/>
</dbReference>
<proteinExistence type="inferred from homology"/>
<evidence type="ECO:0000256" key="6">
    <source>
        <dbReference type="SAM" id="MobiDB-lite"/>
    </source>
</evidence>
<dbReference type="GO" id="GO:0016020">
    <property type="term" value="C:membrane"/>
    <property type="evidence" value="ECO:0007669"/>
    <property type="project" value="UniProtKB-SubCell"/>
</dbReference>
<feature type="transmembrane region" description="Helical" evidence="7">
    <location>
        <begin position="34"/>
        <end position="54"/>
    </location>
</feature>
<comment type="similarity">
    <text evidence="2">Belongs to the TrbL/VirB6 family.</text>
</comment>
<feature type="transmembrane region" description="Helical" evidence="7">
    <location>
        <begin position="168"/>
        <end position="188"/>
    </location>
</feature>
<comment type="subcellular location">
    <subcellularLocation>
        <location evidence="1">Membrane</location>
        <topology evidence="1">Multi-pass membrane protein</topology>
    </subcellularLocation>
</comment>
<organism evidence="8 9">
    <name type="scientific">Mesorhizobium alhagi CCNWXJ12-2</name>
    <dbReference type="NCBI Taxonomy" id="1107882"/>
    <lineage>
        <taxon>Bacteria</taxon>
        <taxon>Pseudomonadati</taxon>
        <taxon>Pseudomonadota</taxon>
        <taxon>Alphaproteobacteria</taxon>
        <taxon>Hyphomicrobiales</taxon>
        <taxon>Phyllobacteriaceae</taxon>
        <taxon>Allomesorhizobium</taxon>
    </lineage>
</organism>
<dbReference type="AlphaFoldDB" id="H0I168"/>
<feature type="transmembrane region" description="Helical" evidence="7">
    <location>
        <begin position="242"/>
        <end position="263"/>
    </location>
</feature>
<reference evidence="8 9" key="1">
    <citation type="journal article" date="2012" name="J. Bacteriol.">
        <title>Draft Genome Sequence of Mesorhizobium alhagi CCNWXJ12-2T, a Novel Salt-Resistant Species Isolated from the Desert of Northwestern China.</title>
        <authorList>
            <person name="Zhou M."/>
            <person name="Chen W."/>
            <person name="Chen H."/>
            <person name="Wei G."/>
        </authorList>
    </citation>
    <scope>NUCLEOTIDE SEQUENCE [LARGE SCALE GENOMIC DNA]</scope>
    <source>
        <strain evidence="8 9">CCNWXJ12-2</strain>
    </source>
</reference>
<evidence type="ECO:0000256" key="4">
    <source>
        <dbReference type="ARBA" id="ARBA00022989"/>
    </source>
</evidence>
<dbReference type="EMBL" id="AHAM01000278">
    <property type="protein sequence ID" value="EHK53230.1"/>
    <property type="molecule type" value="Genomic_DNA"/>
</dbReference>
<feature type="transmembrane region" description="Helical" evidence="7">
    <location>
        <begin position="139"/>
        <end position="161"/>
    </location>
</feature>
<keyword evidence="5 7" id="KW-0472">Membrane</keyword>
<dbReference type="Proteomes" id="UP000003250">
    <property type="component" value="Unassembled WGS sequence"/>
</dbReference>
<dbReference type="RefSeq" id="WP_008839775.1">
    <property type="nucleotide sequence ID" value="NZ_AHAM01000278.1"/>
</dbReference>
<evidence type="ECO:0000256" key="2">
    <source>
        <dbReference type="ARBA" id="ARBA00007802"/>
    </source>
</evidence>
<dbReference type="PATRIC" id="fig|1107882.3.peg.6001"/>
<accession>H0I168</accession>
<keyword evidence="4 7" id="KW-1133">Transmembrane helix</keyword>
<dbReference type="GO" id="GO:0030255">
    <property type="term" value="P:protein secretion by the type IV secretion system"/>
    <property type="evidence" value="ECO:0007669"/>
    <property type="project" value="InterPro"/>
</dbReference>
<evidence type="ECO:0000256" key="5">
    <source>
        <dbReference type="ARBA" id="ARBA00023136"/>
    </source>
</evidence>
<dbReference type="Pfam" id="PF04610">
    <property type="entry name" value="TrbL"/>
    <property type="match status" value="1"/>
</dbReference>
<feature type="transmembrane region" description="Helical" evidence="7">
    <location>
        <begin position="66"/>
        <end position="87"/>
    </location>
</feature>
<name>H0I168_9HYPH</name>
<evidence type="ECO:0000256" key="7">
    <source>
        <dbReference type="SAM" id="Phobius"/>
    </source>
</evidence>
<sequence length="333" mass="35777">MEDFIGELLQRIDASGENFSQRAFEALSNDIEPLLRLLFTLAVLFYGVQLFLGTSRISVAEIIGRIARLFVILVLVSTWANFNALFYDWLTKVPEAAGRAILAASATGVTEPTNGLSQIWKTANLAAAAFSEQAGYLSVLPALIGMIIMVFAGLFVAIALGILVLAKVVLWVLLGTAPIFVACMFFNVTRTYALGWLNQSLLYAIIPLFVYVIAAFLIAAMEPELTKIDQVSGNRELKLSDFAAFIMLCLAGSFVLIQVQSFAQGIVGGLATPVGARSRQIAGRGIFQSRGAVGRSAEQTQAAVHRVQARLRAPQSSAGSAMQRTIAANGTPR</sequence>
<keyword evidence="9" id="KW-1185">Reference proteome</keyword>
<keyword evidence="3 7" id="KW-0812">Transmembrane</keyword>
<evidence type="ECO:0000313" key="8">
    <source>
        <dbReference type="EMBL" id="EHK53230.1"/>
    </source>
</evidence>
<evidence type="ECO:0000313" key="9">
    <source>
        <dbReference type="Proteomes" id="UP000003250"/>
    </source>
</evidence>